<dbReference type="InterPro" id="IPR036390">
    <property type="entry name" value="WH_DNA-bd_sf"/>
</dbReference>
<dbReference type="RefSeq" id="WP_208243176.1">
    <property type="nucleotide sequence ID" value="NZ_JAGEPF010000012.1"/>
</dbReference>
<dbReference type="SUPFAM" id="SSF46785">
    <property type="entry name" value="Winged helix' DNA-binding domain"/>
    <property type="match status" value="1"/>
</dbReference>
<evidence type="ECO:0000313" key="3">
    <source>
        <dbReference type="Proteomes" id="UP000680206"/>
    </source>
</evidence>
<comment type="caution">
    <text evidence="2">The sequence shown here is derived from an EMBL/GenBank/DDBJ whole genome shotgun (WGS) entry which is preliminary data.</text>
</comment>
<keyword evidence="3" id="KW-1185">Reference proteome</keyword>
<protein>
    <submittedName>
        <fullName evidence="2">MarR family transcriptional regulator</fullName>
    </submittedName>
</protein>
<dbReference type="InterPro" id="IPR039422">
    <property type="entry name" value="MarR/SlyA-like"/>
</dbReference>
<dbReference type="PROSITE" id="PS50995">
    <property type="entry name" value="HTH_MARR_2"/>
    <property type="match status" value="1"/>
</dbReference>
<dbReference type="Gene3D" id="1.10.10.10">
    <property type="entry name" value="Winged helix-like DNA-binding domain superfamily/Winged helix DNA-binding domain"/>
    <property type="match status" value="1"/>
</dbReference>
<dbReference type="InterPro" id="IPR000835">
    <property type="entry name" value="HTH_MarR-typ"/>
</dbReference>
<reference evidence="2 3" key="1">
    <citation type="submission" date="2021-03" db="EMBL/GenBank/DDBJ databases">
        <title>Actinomadura violae sp. nov., isolated from lichen in Thailand.</title>
        <authorList>
            <person name="Kanchanasin P."/>
            <person name="Saeng-In P."/>
            <person name="Phongsopitanun W."/>
            <person name="Yuki M."/>
            <person name="Kudo T."/>
            <person name="Ohkuma M."/>
            <person name="Tanasupawat S."/>
        </authorList>
    </citation>
    <scope>NUCLEOTIDE SEQUENCE [LARGE SCALE GENOMIC DNA]</scope>
    <source>
        <strain evidence="2 3">LCR2-06</strain>
    </source>
</reference>
<dbReference type="PANTHER" id="PTHR33164:SF43">
    <property type="entry name" value="HTH-TYPE TRANSCRIPTIONAL REPRESSOR YETL"/>
    <property type="match status" value="1"/>
</dbReference>
<dbReference type="SMART" id="SM00347">
    <property type="entry name" value="HTH_MARR"/>
    <property type="match status" value="1"/>
</dbReference>
<evidence type="ECO:0000259" key="1">
    <source>
        <dbReference type="PROSITE" id="PS50995"/>
    </source>
</evidence>
<dbReference type="Proteomes" id="UP000680206">
    <property type="component" value="Unassembled WGS sequence"/>
</dbReference>
<dbReference type="PANTHER" id="PTHR33164">
    <property type="entry name" value="TRANSCRIPTIONAL REGULATOR, MARR FAMILY"/>
    <property type="match status" value="1"/>
</dbReference>
<organism evidence="2 3">
    <name type="scientific">Actinomadura violacea</name>
    <dbReference type="NCBI Taxonomy" id="2819934"/>
    <lineage>
        <taxon>Bacteria</taxon>
        <taxon>Bacillati</taxon>
        <taxon>Actinomycetota</taxon>
        <taxon>Actinomycetes</taxon>
        <taxon>Streptosporangiales</taxon>
        <taxon>Thermomonosporaceae</taxon>
        <taxon>Actinomadura</taxon>
    </lineage>
</organism>
<dbReference type="EMBL" id="JAGEPF010000012">
    <property type="protein sequence ID" value="MBO2460003.1"/>
    <property type="molecule type" value="Genomic_DNA"/>
</dbReference>
<gene>
    <name evidence="2" type="ORF">J4709_20685</name>
</gene>
<evidence type="ECO:0000313" key="2">
    <source>
        <dbReference type="EMBL" id="MBO2460003.1"/>
    </source>
</evidence>
<dbReference type="InterPro" id="IPR036388">
    <property type="entry name" value="WH-like_DNA-bd_sf"/>
</dbReference>
<sequence>MDGGALDELSQEDFASLLAFRTGLRRYLRWSETRVREAGLTPAQHQLLLAIKGHGARVAPTVGELAGYLLLRHHSTVELIDRAERAGLVRRGRDEDDNRVIRVSLTGAADRVLAELTRLHLAELQSLAPILDRLSAELRHLEGPQPG</sequence>
<name>A0ABS3RTE4_9ACTN</name>
<proteinExistence type="predicted"/>
<dbReference type="Pfam" id="PF12802">
    <property type="entry name" value="MarR_2"/>
    <property type="match status" value="1"/>
</dbReference>
<feature type="domain" description="HTH marR-type" evidence="1">
    <location>
        <begin position="1"/>
        <end position="147"/>
    </location>
</feature>
<accession>A0ABS3RTE4</accession>